<name>A0A7R9LX31_9ACAR</name>
<dbReference type="GO" id="GO:0000398">
    <property type="term" value="P:mRNA splicing, via spliceosome"/>
    <property type="evidence" value="ECO:0007669"/>
    <property type="project" value="TreeGrafter"/>
</dbReference>
<proteinExistence type="inferred from homology"/>
<evidence type="ECO:0000313" key="8">
    <source>
        <dbReference type="Proteomes" id="UP000759131"/>
    </source>
</evidence>
<dbReference type="EMBL" id="OC901526">
    <property type="protein sequence ID" value="CAD7649309.1"/>
    <property type="molecule type" value="Genomic_DNA"/>
</dbReference>
<keyword evidence="8" id="KW-1185">Reference proteome</keyword>
<comment type="similarity">
    <text evidence="3">Belongs to the WD repeat MORG1 family.</text>
</comment>
<dbReference type="SUPFAM" id="SSF50978">
    <property type="entry name" value="WD40 repeat-like"/>
    <property type="match status" value="1"/>
</dbReference>
<dbReference type="InterPro" id="IPR015943">
    <property type="entry name" value="WD40/YVTN_repeat-like_dom_sf"/>
</dbReference>
<evidence type="ECO:0000256" key="3">
    <source>
        <dbReference type="ARBA" id="ARBA00038145"/>
    </source>
</evidence>
<evidence type="ECO:0000256" key="2">
    <source>
        <dbReference type="ARBA" id="ARBA00022490"/>
    </source>
</evidence>
<evidence type="ECO:0000256" key="1">
    <source>
        <dbReference type="ARBA" id="ARBA00004496"/>
    </source>
</evidence>
<keyword evidence="2" id="KW-0963">Cytoplasm</keyword>
<dbReference type="EMBL" id="CAJPIZ010046951">
    <property type="protein sequence ID" value="CAG2122380.1"/>
    <property type="molecule type" value="Genomic_DNA"/>
</dbReference>
<feature type="domain" description="Anaphase-promoting complex subunit 4-like WD40" evidence="6">
    <location>
        <begin position="54"/>
        <end position="102"/>
    </location>
</feature>
<dbReference type="Proteomes" id="UP000759131">
    <property type="component" value="Unassembled WGS sequence"/>
</dbReference>
<organism evidence="7">
    <name type="scientific">Medioppia subpectinata</name>
    <dbReference type="NCBI Taxonomy" id="1979941"/>
    <lineage>
        <taxon>Eukaryota</taxon>
        <taxon>Metazoa</taxon>
        <taxon>Ecdysozoa</taxon>
        <taxon>Arthropoda</taxon>
        <taxon>Chelicerata</taxon>
        <taxon>Arachnida</taxon>
        <taxon>Acari</taxon>
        <taxon>Acariformes</taxon>
        <taxon>Sarcoptiformes</taxon>
        <taxon>Oribatida</taxon>
        <taxon>Brachypylina</taxon>
        <taxon>Oppioidea</taxon>
        <taxon>Oppiidae</taxon>
        <taxon>Medioppia</taxon>
    </lineage>
</organism>
<reference evidence="7" key="1">
    <citation type="submission" date="2020-11" db="EMBL/GenBank/DDBJ databases">
        <authorList>
            <person name="Tran Van P."/>
        </authorList>
    </citation>
    <scope>NUCLEOTIDE SEQUENCE</scope>
</reference>
<dbReference type="InterPro" id="IPR051980">
    <property type="entry name" value="WD_repeat_MORG1"/>
</dbReference>
<dbReference type="Pfam" id="PF00400">
    <property type="entry name" value="WD40"/>
    <property type="match status" value="1"/>
</dbReference>
<dbReference type="Gene3D" id="2.130.10.10">
    <property type="entry name" value="YVTN repeat-like/Quinoprotein amine dehydrogenase"/>
    <property type="match status" value="1"/>
</dbReference>
<dbReference type="GO" id="GO:0071013">
    <property type="term" value="C:catalytic step 2 spliceosome"/>
    <property type="evidence" value="ECO:0007669"/>
    <property type="project" value="TreeGrafter"/>
</dbReference>
<dbReference type="GO" id="GO:0005737">
    <property type="term" value="C:cytoplasm"/>
    <property type="evidence" value="ECO:0007669"/>
    <property type="project" value="UniProtKB-SubCell"/>
</dbReference>
<dbReference type="OrthoDB" id="71437at2759"/>
<dbReference type="AlphaFoldDB" id="A0A7R9LX31"/>
<evidence type="ECO:0000256" key="4">
    <source>
        <dbReference type="ARBA" id="ARBA00040453"/>
    </source>
</evidence>
<dbReference type="SMART" id="SM00320">
    <property type="entry name" value="WD40"/>
    <property type="match status" value="4"/>
</dbReference>
<dbReference type="PANTHER" id="PTHR22842:SF3">
    <property type="entry name" value="WD REPEAT DOMAIN-CONTAINING PROTEIN 83"/>
    <property type="match status" value="1"/>
</dbReference>
<evidence type="ECO:0000313" key="7">
    <source>
        <dbReference type="EMBL" id="CAD7649309.1"/>
    </source>
</evidence>
<accession>A0A7R9LX31</accession>
<dbReference type="PANTHER" id="PTHR22842">
    <property type="entry name" value="WD40 REPEAT PROTEIN"/>
    <property type="match status" value="1"/>
</dbReference>
<dbReference type="InterPro" id="IPR001680">
    <property type="entry name" value="WD40_rpt"/>
</dbReference>
<evidence type="ECO:0000259" key="6">
    <source>
        <dbReference type="Pfam" id="PF12894"/>
    </source>
</evidence>
<feature type="non-terminal residue" evidence="7">
    <location>
        <position position="183"/>
    </location>
</feature>
<gene>
    <name evidence="7" type="ORF">OSB1V03_LOCUS22326</name>
</gene>
<dbReference type="Pfam" id="PF12894">
    <property type="entry name" value="ANAPC4_WD40"/>
    <property type="match status" value="1"/>
</dbReference>
<evidence type="ECO:0000256" key="5">
    <source>
        <dbReference type="ARBA" id="ARBA00042222"/>
    </source>
</evidence>
<protein>
    <recommendedName>
        <fullName evidence="4">WD repeat domain-containing protein 83</fullName>
    </recommendedName>
    <alternativeName>
        <fullName evidence="5">Mitogen-activated protein kinase organizer 1</fullName>
    </alternativeName>
</protein>
<dbReference type="InterPro" id="IPR036322">
    <property type="entry name" value="WD40_repeat_dom_sf"/>
</dbReference>
<comment type="subcellular location">
    <subcellularLocation>
        <location evidence="1">Cytoplasm</location>
    </subcellularLocation>
</comment>
<dbReference type="InterPro" id="IPR024977">
    <property type="entry name" value="Apc4-like_WD40_dom"/>
</dbReference>
<sequence>VKLWDFKSRSKEAIQVLDEAKDSVSSVVVSDQQIVSASLDCSVRTYDIRKGIMNCDRTDASVSNVCLTRDGQCLLISCLNNTVKLLDKSNGEVLAIYTGHSNSKYRIDSCLTDNDSVVLSGSEDGSVHCWSLIETTIIGKIGHDMHRVVHSLSSHPSANRLLTAAEGFIYLWSNEDIVKEEET</sequence>